<dbReference type="CDD" id="cd01650">
    <property type="entry name" value="RT_nLTR_like"/>
    <property type="match status" value="1"/>
</dbReference>
<dbReference type="Pfam" id="PF00078">
    <property type="entry name" value="RVT_1"/>
    <property type="match status" value="1"/>
</dbReference>
<accession>A0A438FN52</accession>
<evidence type="ECO:0000313" key="2">
    <source>
        <dbReference type="EMBL" id="RVW61384.1"/>
    </source>
</evidence>
<dbReference type="EMBL" id="QGNW01000841">
    <property type="protein sequence ID" value="RVW61384.1"/>
    <property type="molecule type" value="Genomic_DNA"/>
</dbReference>
<proteinExistence type="predicted"/>
<dbReference type="PANTHER" id="PTHR33116:SF78">
    <property type="entry name" value="OS12G0587133 PROTEIN"/>
    <property type="match status" value="1"/>
</dbReference>
<sequence length="662" mass="76097">MRRKLALWKRQFLSKGGRITLIKSTLASIPLYQMSLFRMPKSVARRLEKLQRNFLWGGANGGNKAHLIKWEVVCMDKKKGGLGLRKLIWLNKALLGKWIWRFARAKEELWKKVLEAKYGQEEFGWRTRKANGVFGVGVWKEILKESTWCWDNMVFKVGKGNKVRFWIDPWCGNNVLSEAFPDLFSMAAQRNVTVEDYWDQNLSQGGWSLRLLRDFNDWELGLVDNMLVELRNYRVTMEEDSVFWRGGADGLFKVKEAYRVLINADEAVFPHSNVWVAKVPTKIIFFAWEATWGKWVFPNSVKEVLSSWKGSFVGRKRKKVWKSIPLFIFWTIWKERNRLAFKGGVLAFQKLKTSFVYNFWGWAKVYIDMESNSLIDGGGIGSGKSPFGFENMWLRVEGFKHLNKEVIRNVSSNKEAALSQIGYWDAKGIDLGLSHEELKARRRVVEDFRGAEDLRDFRPISLVSLYKLLAKVLGNRLKRVVERVVSNSQHAFVEGRLILDAILIANDALDSSSRGLRQGDPLSSFLFILAMETLSSILKKGLEGGFIKGFLASRRGVGRAVSHFLFPNDTLIFSDSNKEHLEALSWTFMWFEAISGLKINLDKSKLIPIGEVFNIKDLARVFGCKVDSLPSTYLGFPLGAPFKSIHAWDVVEEGFQRRLALW</sequence>
<dbReference type="AlphaFoldDB" id="A0A438FN52"/>
<dbReference type="InterPro" id="IPR000477">
    <property type="entry name" value="RT_dom"/>
</dbReference>
<dbReference type="Proteomes" id="UP000288805">
    <property type="component" value="Unassembled WGS sequence"/>
</dbReference>
<feature type="domain" description="Reverse transcriptase" evidence="1">
    <location>
        <begin position="513"/>
        <end position="637"/>
    </location>
</feature>
<organism evidence="2 3">
    <name type="scientific">Vitis vinifera</name>
    <name type="common">Grape</name>
    <dbReference type="NCBI Taxonomy" id="29760"/>
    <lineage>
        <taxon>Eukaryota</taxon>
        <taxon>Viridiplantae</taxon>
        <taxon>Streptophyta</taxon>
        <taxon>Embryophyta</taxon>
        <taxon>Tracheophyta</taxon>
        <taxon>Spermatophyta</taxon>
        <taxon>Magnoliopsida</taxon>
        <taxon>eudicotyledons</taxon>
        <taxon>Gunneridae</taxon>
        <taxon>Pentapetalae</taxon>
        <taxon>rosids</taxon>
        <taxon>Vitales</taxon>
        <taxon>Vitaceae</taxon>
        <taxon>Viteae</taxon>
        <taxon>Vitis</taxon>
    </lineage>
</organism>
<protein>
    <submittedName>
        <fullName evidence="2">Putative ribonuclease H protein</fullName>
    </submittedName>
</protein>
<dbReference type="PANTHER" id="PTHR33116">
    <property type="entry name" value="REVERSE TRANSCRIPTASE ZINC-BINDING DOMAIN-CONTAINING PROTEIN-RELATED-RELATED"/>
    <property type="match status" value="1"/>
</dbReference>
<reference evidence="2 3" key="1">
    <citation type="journal article" date="2018" name="PLoS Genet.">
        <title>Population sequencing reveals clonal diversity and ancestral inbreeding in the grapevine cultivar Chardonnay.</title>
        <authorList>
            <person name="Roach M.J."/>
            <person name="Johnson D.L."/>
            <person name="Bohlmann J."/>
            <person name="van Vuuren H.J."/>
            <person name="Jones S.J."/>
            <person name="Pretorius I.S."/>
            <person name="Schmidt S.A."/>
            <person name="Borneman A.R."/>
        </authorList>
    </citation>
    <scope>NUCLEOTIDE SEQUENCE [LARGE SCALE GENOMIC DNA]</scope>
    <source>
        <strain evidence="3">cv. Chardonnay</strain>
        <tissue evidence="2">Leaf</tissue>
    </source>
</reference>
<evidence type="ECO:0000313" key="3">
    <source>
        <dbReference type="Proteomes" id="UP000288805"/>
    </source>
</evidence>
<evidence type="ECO:0000259" key="1">
    <source>
        <dbReference type="Pfam" id="PF00078"/>
    </source>
</evidence>
<name>A0A438FN52_VITVI</name>
<gene>
    <name evidence="2" type="primary">VvCHDp000001_469</name>
    <name evidence="2" type="ORF">CK203_032013</name>
</gene>
<comment type="caution">
    <text evidence="2">The sequence shown here is derived from an EMBL/GenBank/DDBJ whole genome shotgun (WGS) entry which is preliminary data.</text>
</comment>